<dbReference type="InterPro" id="IPR008978">
    <property type="entry name" value="HSP20-like_chaperone"/>
</dbReference>
<dbReference type="EMBL" id="CAXHTA020000019">
    <property type="protein sequence ID" value="CAL5228922.1"/>
    <property type="molecule type" value="Genomic_DNA"/>
</dbReference>
<keyword evidence="2" id="KW-1185">Reference proteome</keyword>
<sequence length="323" mass="36346">MELVKYETDEHALCKYETDEHALSEILSREKKMEQRRKDQELHAHKNIWTKEAHGGRYINTHANRGYDPLLEDKNGRSLTFPPGYEQTKRGPTTNFVGNHMTQGAIDLVQMELQPLKRDLKMIELHSQAQKEPPVSDSPESLRVDAPTFAPVQQYTWQDKGTHVQLQISTTHHLAGSTHIGFGPHRFSVQYIEQDDAEGSQPSHRGLAVSPLYAEVLPEDCQLTIACHEDRDTRLPSMTTADASALVAASPAAKMISIFLAKADPDITWESLASQLQPIKFEVDARADAARLALIRKALRAQKKPQQPMQNKHVGHQVLQICC</sequence>
<comment type="caution">
    <text evidence="1">The sequence shown here is derived from an EMBL/GenBank/DDBJ whole genome shotgun (WGS) entry which is preliminary data.</text>
</comment>
<organism evidence="1 2">
    <name type="scientific">Coccomyxa viridis</name>
    <dbReference type="NCBI Taxonomy" id="1274662"/>
    <lineage>
        <taxon>Eukaryota</taxon>
        <taxon>Viridiplantae</taxon>
        <taxon>Chlorophyta</taxon>
        <taxon>core chlorophytes</taxon>
        <taxon>Trebouxiophyceae</taxon>
        <taxon>Trebouxiophyceae incertae sedis</taxon>
        <taxon>Coccomyxaceae</taxon>
        <taxon>Coccomyxa</taxon>
    </lineage>
</organism>
<gene>
    <name evidence="1" type="primary">g12147</name>
    <name evidence="1" type="ORF">VP750_LOCUS10828</name>
</gene>
<proteinExistence type="predicted"/>
<accession>A0ABP1GAS0</accession>
<dbReference type="Gene3D" id="2.60.40.790">
    <property type="match status" value="1"/>
</dbReference>
<protein>
    <submittedName>
        <fullName evidence="1">G12147 protein</fullName>
    </submittedName>
</protein>
<name>A0ABP1GAS0_9CHLO</name>
<evidence type="ECO:0000313" key="1">
    <source>
        <dbReference type="EMBL" id="CAL5228922.1"/>
    </source>
</evidence>
<evidence type="ECO:0000313" key="2">
    <source>
        <dbReference type="Proteomes" id="UP001497392"/>
    </source>
</evidence>
<reference evidence="1 2" key="1">
    <citation type="submission" date="2024-06" db="EMBL/GenBank/DDBJ databases">
        <authorList>
            <person name="Kraege A."/>
            <person name="Thomma B."/>
        </authorList>
    </citation>
    <scope>NUCLEOTIDE SEQUENCE [LARGE SCALE GENOMIC DNA]</scope>
</reference>
<dbReference type="Proteomes" id="UP001497392">
    <property type="component" value="Unassembled WGS sequence"/>
</dbReference>